<feature type="transmembrane region" description="Helical" evidence="6">
    <location>
        <begin position="174"/>
        <end position="193"/>
    </location>
</feature>
<sequence length="470" mass="52715">MKSINDDVWDGRKSTEERPLLDDVLEPPLVPIEKQWHRPRMTFLMIFLIIHFISFGFSLSMTYLRMVDLFKRTGLDNTAAVAQATIFNGYLGAIKGSGTFLLSPVFGKISDRIGRKPLFFVSLLSTAFDTSAYIVGEPMWIFFISKAVLGLTDSMYTTGMAAMIDVTPTHRRAFGFAMFGVGFGLSMIGWPALAGFVADKTSFNMVFYISLGIDGLALITLLLMPETNRNKVKRPIYFSDFVPLSNFTFLFRNFHTKFLAFILVILSFSLEGIMDSFSPWLKFKFPNQSNFMMGTISSVAGAGLMMSAPITHFILPRLGKKKSICMSIATGTAGLVTLVFVTEWWQLYPLILLRSLAFVSNPTLQAMLCAHYSPEEQAPLVGILISLKTIPSVIGPFVFPKIFSYFIEHDPKIPEIVFYIVGIMNSFILVCCVVYFIFVKSPKTKQITPKDAYASVVVESPTFRRESLMQ</sequence>
<dbReference type="PRINTS" id="PR01035">
    <property type="entry name" value="TCRTETA"/>
</dbReference>
<proteinExistence type="predicted"/>
<feature type="transmembrane region" description="Helical" evidence="6">
    <location>
        <begin position="323"/>
        <end position="341"/>
    </location>
</feature>
<reference evidence="8 9" key="1">
    <citation type="journal article" date="2018" name="Genome Biol. Evol.">
        <title>Multiple Roots of Fruiting Body Formation in Amoebozoa.</title>
        <authorList>
            <person name="Hillmann F."/>
            <person name="Forbes G."/>
            <person name="Novohradska S."/>
            <person name="Ferling I."/>
            <person name="Riege K."/>
            <person name="Groth M."/>
            <person name="Westermann M."/>
            <person name="Marz M."/>
            <person name="Spaller T."/>
            <person name="Winckler T."/>
            <person name="Schaap P."/>
            <person name="Glockner G."/>
        </authorList>
    </citation>
    <scope>NUCLEOTIDE SEQUENCE [LARGE SCALE GENOMIC DNA]</scope>
    <source>
        <strain evidence="8 9">Jena</strain>
    </source>
</reference>
<dbReference type="Gene3D" id="1.20.1250.20">
    <property type="entry name" value="MFS general substrate transporter like domains"/>
    <property type="match status" value="1"/>
</dbReference>
<evidence type="ECO:0000256" key="6">
    <source>
        <dbReference type="SAM" id="Phobius"/>
    </source>
</evidence>
<dbReference type="AlphaFoldDB" id="A0A2P6NQI0"/>
<evidence type="ECO:0000256" key="4">
    <source>
        <dbReference type="ARBA" id="ARBA00022989"/>
    </source>
</evidence>
<dbReference type="GO" id="GO:0022857">
    <property type="term" value="F:transmembrane transporter activity"/>
    <property type="evidence" value="ECO:0007669"/>
    <property type="project" value="InterPro"/>
</dbReference>
<organism evidence="8 9">
    <name type="scientific">Planoprotostelium fungivorum</name>
    <dbReference type="NCBI Taxonomy" id="1890364"/>
    <lineage>
        <taxon>Eukaryota</taxon>
        <taxon>Amoebozoa</taxon>
        <taxon>Evosea</taxon>
        <taxon>Variosea</taxon>
        <taxon>Cavosteliida</taxon>
        <taxon>Cavosteliaceae</taxon>
        <taxon>Planoprotostelium</taxon>
    </lineage>
</organism>
<evidence type="ECO:0000256" key="5">
    <source>
        <dbReference type="ARBA" id="ARBA00023136"/>
    </source>
</evidence>
<keyword evidence="3 6" id="KW-0812">Transmembrane</keyword>
<keyword evidence="5 6" id="KW-0472">Membrane</keyword>
<evidence type="ECO:0000313" key="9">
    <source>
        <dbReference type="Proteomes" id="UP000241769"/>
    </source>
</evidence>
<dbReference type="Proteomes" id="UP000241769">
    <property type="component" value="Unassembled WGS sequence"/>
</dbReference>
<dbReference type="SUPFAM" id="SSF103473">
    <property type="entry name" value="MFS general substrate transporter"/>
    <property type="match status" value="1"/>
</dbReference>
<feature type="transmembrane region" description="Helical" evidence="6">
    <location>
        <begin position="258"/>
        <end position="279"/>
    </location>
</feature>
<evidence type="ECO:0000256" key="1">
    <source>
        <dbReference type="ARBA" id="ARBA00004141"/>
    </source>
</evidence>
<dbReference type="PROSITE" id="PS50850">
    <property type="entry name" value="MFS"/>
    <property type="match status" value="1"/>
</dbReference>
<evidence type="ECO:0000256" key="3">
    <source>
        <dbReference type="ARBA" id="ARBA00022692"/>
    </source>
</evidence>
<comment type="caution">
    <text evidence="8">The sequence shown here is derived from an EMBL/GenBank/DDBJ whole genome shotgun (WGS) entry which is preliminary data.</text>
</comment>
<dbReference type="InterPro" id="IPR020846">
    <property type="entry name" value="MFS_dom"/>
</dbReference>
<feature type="transmembrane region" description="Helical" evidence="6">
    <location>
        <begin position="205"/>
        <end position="224"/>
    </location>
</feature>
<accession>A0A2P6NQI0</accession>
<protein>
    <recommendedName>
        <fullName evidence="7">Major facilitator superfamily (MFS) profile domain-containing protein</fullName>
    </recommendedName>
</protein>
<dbReference type="InterPro" id="IPR036259">
    <property type="entry name" value="MFS_trans_sf"/>
</dbReference>
<dbReference type="PANTHER" id="PTHR23504:SF15">
    <property type="entry name" value="MAJOR FACILITATOR SUPERFAMILY (MFS) PROFILE DOMAIN-CONTAINING PROTEIN"/>
    <property type="match status" value="1"/>
</dbReference>
<evidence type="ECO:0000313" key="8">
    <source>
        <dbReference type="EMBL" id="PRP86205.1"/>
    </source>
</evidence>
<dbReference type="PANTHER" id="PTHR23504">
    <property type="entry name" value="MAJOR FACILITATOR SUPERFAMILY DOMAIN-CONTAINING PROTEIN 10"/>
    <property type="match status" value="1"/>
</dbReference>
<feature type="transmembrane region" description="Helical" evidence="6">
    <location>
        <begin position="118"/>
        <end position="135"/>
    </location>
</feature>
<dbReference type="InterPro" id="IPR011701">
    <property type="entry name" value="MFS"/>
</dbReference>
<dbReference type="STRING" id="1890364.A0A2P6NQI0"/>
<dbReference type="EMBL" id="MDYQ01000034">
    <property type="protein sequence ID" value="PRP86205.1"/>
    <property type="molecule type" value="Genomic_DNA"/>
</dbReference>
<keyword evidence="4 6" id="KW-1133">Transmembrane helix</keyword>
<dbReference type="Pfam" id="PF07690">
    <property type="entry name" value="MFS_1"/>
    <property type="match status" value="1"/>
</dbReference>
<keyword evidence="2" id="KW-0813">Transport</keyword>
<dbReference type="InterPro" id="IPR001958">
    <property type="entry name" value="Tet-R_TetA/multi-R_MdtG-like"/>
</dbReference>
<name>A0A2P6NQI0_9EUKA</name>
<dbReference type="GO" id="GO:0016020">
    <property type="term" value="C:membrane"/>
    <property type="evidence" value="ECO:0007669"/>
    <property type="project" value="UniProtKB-SubCell"/>
</dbReference>
<dbReference type="InParanoid" id="A0A2P6NQI0"/>
<evidence type="ECO:0000256" key="2">
    <source>
        <dbReference type="ARBA" id="ARBA00022448"/>
    </source>
</evidence>
<evidence type="ECO:0000259" key="7">
    <source>
        <dbReference type="PROSITE" id="PS50850"/>
    </source>
</evidence>
<gene>
    <name evidence="8" type="ORF">PROFUN_05721</name>
</gene>
<comment type="subcellular location">
    <subcellularLocation>
        <location evidence="1">Membrane</location>
        <topology evidence="1">Multi-pass membrane protein</topology>
    </subcellularLocation>
</comment>
<feature type="transmembrane region" description="Helical" evidence="6">
    <location>
        <begin position="291"/>
        <end position="311"/>
    </location>
</feature>
<feature type="transmembrane region" description="Helical" evidence="6">
    <location>
        <begin position="416"/>
        <end position="438"/>
    </location>
</feature>
<feature type="domain" description="Major facilitator superfamily (MFS) profile" evidence="7">
    <location>
        <begin position="44"/>
        <end position="443"/>
    </location>
</feature>
<keyword evidence="9" id="KW-1185">Reference proteome</keyword>
<feature type="transmembrane region" description="Helical" evidence="6">
    <location>
        <begin position="84"/>
        <end position="106"/>
    </location>
</feature>
<feature type="transmembrane region" description="Helical" evidence="6">
    <location>
        <begin position="43"/>
        <end position="64"/>
    </location>
</feature>
<feature type="transmembrane region" description="Helical" evidence="6">
    <location>
        <begin position="141"/>
        <end position="162"/>
    </location>
</feature>
<dbReference type="OrthoDB" id="19753at2759"/>